<dbReference type="GeneID" id="30206653"/>
<dbReference type="RefSeq" id="XP_019048482.1">
    <property type="nucleotide sequence ID" value="XM_019188920.1"/>
</dbReference>
<dbReference type="Proteomes" id="UP000092730">
    <property type="component" value="Chromosome 2"/>
</dbReference>
<proteinExistence type="predicted"/>
<keyword evidence="3" id="KW-1185">Reference proteome</keyword>
<protein>
    <submittedName>
        <fullName evidence="1">Uncharacterized protein</fullName>
    </submittedName>
</protein>
<name>A0A1B9G8R4_9TREE</name>
<accession>A0A1B9G8R4</accession>
<reference evidence="1" key="1">
    <citation type="submission" date="2013-07" db="EMBL/GenBank/DDBJ databases">
        <title>The Genome Sequence of Cryptococcus bestiolae CBS10118.</title>
        <authorList>
            <consortium name="The Broad Institute Genome Sequencing Platform"/>
            <person name="Cuomo C."/>
            <person name="Litvintseva A."/>
            <person name="Chen Y."/>
            <person name="Heitman J."/>
            <person name="Sun S."/>
            <person name="Springer D."/>
            <person name="Dromer F."/>
            <person name="Young S.K."/>
            <person name="Zeng Q."/>
            <person name="Gargeya S."/>
            <person name="Fitzgerald M."/>
            <person name="Abouelleil A."/>
            <person name="Alvarado L."/>
            <person name="Berlin A.M."/>
            <person name="Chapman S.B."/>
            <person name="Dewar J."/>
            <person name="Goldberg J."/>
            <person name="Griggs A."/>
            <person name="Gujja S."/>
            <person name="Hansen M."/>
            <person name="Howarth C."/>
            <person name="Imamovic A."/>
            <person name="Larimer J."/>
            <person name="McCowan C."/>
            <person name="Murphy C."/>
            <person name="Pearson M."/>
            <person name="Priest M."/>
            <person name="Roberts A."/>
            <person name="Saif S."/>
            <person name="Shea T."/>
            <person name="Sykes S."/>
            <person name="Wortman J."/>
            <person name="Nusbaum C."/>
            <person name="Birren B."/>
        </authorList>
    </citation>
    <scope>NUCLEOTIDE SEQUENCE [LARGE SCALE GENOMIC DNA]</scope>
    <source>
        <strain evidence="1">CBS 10118</strain>
    </source>
</reference>
<evidence type="ECO:0000313" key="1">
    <source>
        <dbReference type="EMBL" id="OCF27412.1"/>
    </source>
</evidence>
<evidence type="ECO:0000313" key="3">
    <source>
        <dbReference type="Proteomes" id="UP000092730"/>
    </source>
</evidence>
<sequence>MLQTLKDSLSRLSLSLKDEDDTIITVRECPDTLKDITQLSWPAIEAIMKNGPKAKASRRLFRDLKTSWKEARREKKFDLDRDLGVAPSFDHKGRKVNMKETILLTAWTQSYMGTPKDEINDITRCLSNDTIWPEFKGEDRET</sequence>
<dbReference type="EMBL" id="CP144542">
    <property type="protein sequence ID" value="WVW81557.1"/>
    <property type="molecule type" value="Genomic_DNA"/>
</dbReference>
<dbReference type="EMBL" id="KI894019">
    <property type="protein sequence ID" value="OCF27412.1"/>
    <property type="molecule type" value="Genomic_DNA"/>
</dbReference>
<reference evidence="2" key="4">
    <citation type="submission" date="2024-02" db="EMBL/GenBank/DDBJ databases">
        <title>Comparative genomics of Cryptococcus and Kwoniella reveals pathogenesis evolution and contrasting modes of karyotype evolution via chromosome fusion or intercentromeric recombination.</title>
        <authorList>
            <person name="Coelho M.A."/>
            <person name="David-Palma M."/>
            <person name="Shea T."/>
            <person name="Bowers K."/>
            <person name="McGinley-Smith S."/>
            <person name="Mohammad A.W."/>
            <person name="Gnirke A."/>
            <person name="Yurkov A.M."/>
            <person name="Nowrousian M."/>
            <person name="Sun S."/>
            <person name="Cuomo C.A."/>
            <person name="Heitman J."/>
        </authorList>
    </citation>
    <scope>NUCLEOTIDE SEQUENCE</scope>
    <source>
        <strain evidence="2">CBS 10118</strain>
    </source>
</reference>
<dbReference type="KEGG" id="kbi:30206653"/>
<dbReference type="VEuPathDB" id="FungiDB:I302_02254"/>
<evidence type="ECO:0000313" key="2">
    <source>
        <dbReference type="EMBL" id="WVW81557.1"/>
    </source>
</evidence>
<reference evidence="2" key="2">
    <citation type="submission" date="2013-07" db="EMBL/GenBank/DDBJ databases">
        <authorList>
            <consortium name="The Broad Institute Genome Sequencing Platform"/>
            <person name="Cuomo C."/>
            <person name="Litvintseva A."/>
            <person name="Chen Y."/>
            <person name="Heitman J."/>
            <person name="Sun S."/>
            <person name="Springer D."/>
            <person name="Dromer F."/>
            <person name="Young S.K."/>
            <person name="Zeng Q."/>
            <person name="Gargeya S."/>
            <person name="Fitzgerald M."/>
            <person name="Abouelleil A."/>
            <person name="Alvarado L."/>
            <person name="Berlin A.M."/>
            <person name="Chapman S.B."/>
            <person name="Dewar J."/>
            <person name="Goldberg J."/>
            <person name="Griggs A."/>
            <person name="Gujja S."/>
            <person name="Hansen M."/>
            <person name="Howarth C."/>
            <person name="Imamovic A."/>
            <person name="Larimer J."/>
            <person name="McCowan C."/>
            <person name="Murphy C."/>
            <person name="Pearson M."/>
            <person name="Priest M."/>
            <person name="Roberts A."/>
            <person name="Saif S."/>
            <person name="Shea T."/>
            <person name="Sykes S."/>
            <person name="Wortman J."/>
            <person name="Nusbaum C."/>
            <person name="Birren B."/>
        </authorList>
    </citation>
    <scope>NUCLEOTIDE SEQUENCE</scope>
    <source>
        <strain evidence="2">CBS 10118</strain>
    </source>
</reference>
<dbReference type="OrthoDB" id="10522654at2759"/>
<reference evidence="1" key="3">
    <citation type="submission" date="2014-01" db="EMBL/GenBank/DDBJ databases">
        <title>Evolution of pathogenesis and genome organization in the Tremellales.</title>
        <authorList>
            <person name="Cuomo C."/>
            <person name="Litvintseva A."/>
            <person name="Heitman J."/>
            <person name="Chen Y."/>
            <person name="Sun S."/>
            <person name="Springer D."/>
            <person name="Dromer F."/>
            <person name="Young S."/>
            <person name="Zeng Q."/>
            <person name="Chapman S."/>
            <person name="Gujja S."/>
            <person name="Saif S."/>
            <person name="Birren B."/>
        </authorList>
    </citation>
    <scope>NUCLEOTIDE SEQUENCE</scope>
    <source>
        <strain evidence="1">CBS 10118</strain>
    </source>
</reference>
<dbReference type="AlphaFoldDB" id="A0A1B9G8R4"/>
<organism evidence="1">
    <name type="scientific">Kwoniella bestiolae CBS 10118</name>
    <dbReference type="NCBI Taxonomy" id="1296100"/>
    <lineage>
        <taxon>Eukaryota</taxon>
        <taxon>Fungi</taxon>
        <taxon>Dikarya</taxon>
        <taxon>Basidiomycota</taxon>
        <taxon>Agaricomycotina</taxon>
        <taxon>Tremellomycetes</taxon>
        <taxon>Tremellales</taxon>
        <taxon>Cryptococcaceae</taxon>
        <taxon>Kwoniella</taxon>
    </lineage>
</organism>
<gene>
    <name evidence="1" type="ORF">I302_02254</name>
    <name evidence="2" type="ORF">I302_103552</name>
</gene>